<evidence type="ECO:0000313" key="9">
    <source>
        <dbReference type="EMBL" id="MDA2812307.1"/>
    </source>
</evidence>
<dbReference type="PRINTS" id="PR00359">
    <property type="entry name" value="BP450"/>
</dbReference>
<evidence type="ECO:0000256" key="4">
    <source>
        <dbReference type="ARBA" id="ARBA00022723"/>
    </source>
</evidence>
<dbReference type="InterPro" id="IPR036396">
    <property type="entry name" value="Cyt_P450_sf"/>
</dbReference>
<keyword evidence="4 8" id="KW-0479">Metal-binding</keyword>
<keyword evidence="7 8" id="KW-0503">Monooxygenase</keyword>
<dbReference type="Gene3D" id="1.10.630.10">
    <property type="entry name" value="Cytochrome P450"/>
    <property type="match status" value="1"/>
</dbReference>
<dbReference type="PANTHER" id="PTHR46696">
    <property type="entry name" value="P450, PUTATIVE (EUROFUNG)-RELATED"/>
    <property type="match status" value="1"/>
</dbReference>
<dbReference type="PANTHER" id="PTHR46696:SF5">
    <property type="entry name" value="CYTOCHROME P450 BJ-1"/>
    <property type="match status" value="1"/>
</dbReference>
<evidence type="ECO:0000256" key="2">
    <source>
        <dbReference type="ARBA" id="ARBA00010617"/>
    </source>
</evidence>
<gene>
    <name evidence="9" type="ORF">O4J56_16820</name>
</gene>
<dbReference type="InterPro" id="IPR017972">
    <property type="entry name" value="Cyt_P450_CS"/>
</dbReference>
<proteinExistence type="inferred from homology"/>
<keyword evidence="5 8" id="KW-0560">Oxidoreductase</keyword>
<dbReference type="PROSITE" id="PS00086">
    <property type="entry name" value="CYTOCHROME_P450"/>
    <property type="match status" value="1"/>
</dbReference>
<evidence type="ECO:0000256" key="6">
    <source>
        <dbReference type="ARBA" id="ARBA00023004"/>
    </source>
</evidence>
<dbReference type="SUPFAM" id="SSF48264">
    <property type="entry name" value="Cytochrome P450"/>
    <property type="match status" value="1"/>
</dbReference>
<keyword evidence="10" id="KW-1185">Reference proteome</keyword>
<sequence>MEDGEVRRTTTASGHPAWLVGGHGTVRRLLTDPRLDVYHEDPAGAPRCFDSGPFGPPQQWTPDAADEHLRMRRLVGRSMSARRLAGLRPRIQAIVDGLLDDLAEAPRPADFHRLVSAPLPPLVLRELFGVPDDEGADFDGWLHDAISDHDPGRMVRGITGLSAYVGTLLQRRAAEPRGDVPTDLAAAHAEDPESWTMERLTRVACLVLLAGVGPTMDAIDDSLVRLSADADQWAAVREDPELVENAVEELLRLSAITAAGTRTPFGIPRWAATDVTVDGTTIRKGELVLLDIHAASHDERHIAEPDRLDVRRSGKSTLIFGAGAHYCLGAPLARMQLSILFHTLVGRFPAMRPAVPPEEIRPRDPRLAVGSTGLPVAW</sequence>
<comment type="caution">
    <text evidence="9">The sequence shown here is derived from an EMBL/GenBank/DDBJ whole genome shotgun (WGS) entry which is preliminary data.</text>
</comment>
<comment type="cofactor">
    <cofactor evidence="1">
        <name>heme</name>
        <dbReference type="ChEBI" id="CHEBI:30413"/>
    </cofactor>
</comment>
<evidence type="ECO:0000256" key="5">
    <source>
        <dbReference type="ARBA" id="ARBA00023002"/>
    </source>
</evidence>
<keyword evidence="6 8" id="KW-0408">Iron</keyword>
<evidence type="ECO:0000256" key="1">
    <source>
        <dbReference type="ARBA" id="ARBA00001971"/>
    </source>
</evidence>
<reference evidence="9 10" key="1">
    <citation type="submission" date="2023-01" db="EMBL/GenBank/DDBJ databases">
        <title>Draft genome sequence of Nocardiopsis sp. RSe5-2 isolated from halophytes.</title>
        <authorList>
            <person name="Duangmal K."/>
            <person name="Chantavorakit T."/>
        </authorList>
    </citation>
    <scope>NUCLEOTIDE SEQUENCE [LARGE SCALE GENOMIC DNA]</scope>
    <source>
        <strain evidence="9 10">RSe5-2</strain>
    </source>
</reference>
<name>A0ABT4U7H9_9ACTN</name>
<accession>A0ABT4U7H9</accession>
<evidence type="ECO:0000256" key="7">
    <source>
        <dbReference type="ARBA" id="ARBA00023033"/>
    </source>
</evidence>
<dbReference type="InterPro" id="IPR002397">
    <property type="entry name" value="Cyt_P450_B"/>
</dbReference>
<dbReference type="Proteomes" id="UP001527866">
    <property type="component" value="Unassembled WGS sequence"/>
</dbReference>
<organism evidence="9 10">
    <name type="scientific">Nocardiopsis endophytica</name>
    <dbReference type="NCBI Taxonomy" id="3018445"/>
    <lineage>
        <taxon>Bacteria</taxon>
        <taxon>Bacillati</taxon>
        <taxon>Actinomycetota</taxon>
        <taxon>Actinomycetes</taxon>
        <taxon>Streptosporangiales</taxon>
        <taxon>Nocardiopsidaceae</taxon>
        <taxon>Nocardiopsis</taxon>
    </lineage>
</organism>
<evidence type="ECO:0000256" key="8">
    <source>
        <dbReference type="RuleBase" id="RU000461"/>
    </source>
</evidence>
<dbReference type="RefSeq" id="WP_270686824.1">
    <property type="nucleotide sequence ID" value="NZ_JAQFWQ010000046.1"/>
</dbReference>
<dbReference type="InterPro" id="IPR001128">
    <property type="entry name" value="Cyt_P450"/>
</dbReference>
<dbReference type="EMBL" id="JAQFWQ010000046">
    <property type="protein sequence ID" value="MDA2812307.1"/>
    <property type="molecule type" value="Genomic_DNA"/>
</dbReference>
<keyword evidence="3 8" id="KW-0349">Heme</keyword>
<evidence type="ECO:0000256" key="3">
    <source>
        <dbReference type="ARBA" id="ARBA00022617"/>
    </source>
</evidence>
<evidence type="ECO:0000313" key="10">
    <source>
        <dbReference type="Proteomes" id="UP001527866"/>
    </source>
</evidence>
<comment type="similarity">
    <text evidence="2 8">Belongs to the cytochrome P450 family.</text>
</comment>
<protein>
    <submittedName>
        <fullName evidence="9">Cytochrome P450</fullName>
    </submittedName>
</protein>
<dbReference type="Pfam" id="PF00067">
    <property type="entry name" value="p450"/>
    <property type="match status" value="1"/>
</dbReference>